<dbReference type="EMBL" id="CAHIKZ030002226">
    <property type="protein sequence ID" value="CAE1283349.1"/>
    <property type="molecule type" value="Genomic_DNA"/>
</dbReference>
<evidence type="ECO:0000256" key="1">
    <source>
        <dbReference type="SAM" id="Phobius"/>
    </source>
</evidence>
<feature type="transmembrane region" description="Helical" evidence="1">
    <location>
        <begin position="85"/>
        <end position="101"/>
    </location>
</feature>
<feature type="transmembrane region" description="Helical" evidence="1">
    <location>
        <begin position="43"/>
        <end position="65"/>
    </location>
</feature>
<comment type="caution">
    <text evidence="2">The sequence shown here is derived from an EMBL/GenBank/DDBJ whole genome shotgun (WGS) entry which is preliminary data.</text>
</comment>
<sequence length="160" mass="19097">MRNSTKVDVFIDNIHEKREKPEEEEKKWLTVVDKNAVNSSREFSCFFCLLSFFFYFSLCLSLPLYFLSFSHFLLSLYFVKSERSLSLLLFYHFLYSLFHFLSSHISVFFCITVFSLSFTTPSIHSLFFLFIFLYSSSLESAPSPSCFFHFHYCYLFLNSF</sequence>
<keyword evidence="1" id="KW-0472">Membrane</keyword>
<feature type="transmembrane region" description="Helical" evidence="1">
    <location>
        <begin position="108"/>
        <end position="134"/>
    </location>
</feature>
<dbReference type="Proteomes" id="UP000597762">
    <property type="component" value="Unassembled WGS sequence"/>
</dbReference>
<evidence type="ECO:0000313" key="3">
    <source>
        <dbReference type="Proteomes" id="UP000597762"/>
    </source>
</evidence>
<name>A0A812CY54_ACAPH</name>
<keyword evidence="1" id="KW-0812">Transmembrane</keyword>
<dbReference type="AlphaFoldDB" id="A0A812CY54"/>
<keyword evidence="1" id="KW-1133">Transmembrane helix</keyword>
<proteinExistence type="predicted"/>
<protein>
    <submittedName>
        <fullName evidence="2">Uncharacterized protein</fullName>
    </submittedName>
</protein>
<gene>
    <name evidence="2" type="ORF">SPHA_43996</name>
</gene>
<accession>A0A812CY54</accession>
<evidence type="ECO:0000313" key="2">
    <source>
        <dbReference type="EMBL" id="CAE1283349.1"/>
    </source>
</evidence>
<reference evidence="2" key="1">
    <citation type="submission" date="2021-01" db="EMBL/GenBank/DDBJ databases">
        <authorList>
            <person name="Li R."/>
            <person name="Bekaert M."/>
        </authorList>
    </citation>
    <scope>NUCLEOTIDE SEQUENCE</scope>
    <source>
        <strain evidence="2">Farmed</strain>
    </source>
</reference>
<keyword evidence="3" id="KW-1185">Reference proteome</keyword>
<organism evidence="2 3">
    <name type="scientific">Acanthosepion pharaonis</name>
    <name type="common">Pharaoh cuttlefish</name>
    <name type="synonym">Sepia pharaonis</name>
    <dbReference type="NCBI Taxonomy" id="158019"/>
    <lineage>
        <taxon>Eukaryota</taxon>
        <taxon>Metazoa</taxon>
        <taxon>Spiralia</taxon>
        <taxon>Lophotrochozoa</taxon>
        <taxon>Mollusca</taxon>
        <taxon>Cephalopoda</taxon>
        <taxon>Coleoidea</taxon>
        <taxon>Decapodiformes</taxon>
        <taxon>Sepiida</taxon>
        <taxon>Sepiina</taxon>
        <taxon>Sepiidae</taxon>
        <taxon>Acanthosepion</taxon>
    </lineage>
</organism>